<dbReference type="Pfam" id="PF08238">
    <property type="entry name" value="Sel1"/>
    <property type="match status" value="3"/>
</dbReference>
<dbReference type="PANTHER" id="PTHR11102">
    <property type="entry name" value="SEL-1-LIKE PROTEIN"/>
    <property type="match status" value="1"/>
</dbReference>
<dbReference type="Gene3D" id="1.25.40.10">
    <property type="entry name" value="Tetratricopeptide repeat domain"/>
    <property type="match status" value="1"/>
</dbReference>
<dbReference type="EMBL" id="JQ256782">
    <property type="protein sequence ID" value="AFI78465.1"/>
    <property type="molecule type" value="Genomic_DNA"/>
</dbReference>
<evidence type="ECO:0000313" key="1">
    <source>
        <dbReference type="EMBL" id="AFI78465.1"/>
    </source>
</evidence>
<gene>
    <name evidence="1" type="ORF">ws138B4_0024</name>
</gene>
<proteinExistence type="predicted"/>
<accession>I1X4P0</accession>
<dbReference type="SUPFAM" id="SSF81901">
    <property type="entry name" value="HCP-like"/>
    <property type="match status" value="1"/>
</dbReference>
<organism evidence="1">
    <name type="scientific">uncultured bacterium ws138B4</name>
    <dbReference type="NCBI Taxonomy" id="1131827"/>
    <lineage>
        <taxon>Bacteria</taxon>
        <taxon>environmental samples</taxon>
    </lineage>
</organism>
<reference evidence="1" key="1">
    <citation type="journal article" date="2012" name="ISME J.">
        <title>Roseobacter clade bacteria are abundant in coastal sediments and encode a novel combination of sulfur oxidation genes.</title>
        <authorList>
            <person name="Lenk S."/>
            <person name="Moraru C."/>
            <person name="Hahnke S."/>
            <person name="Arnds J."/>
            <person name="Richter M."/>
            <person name="Kube M."/>
            <person name="Reinhardt R."/>
            <person name="Brinkhoff T."/>
            <person name="Harder J."/>
            <person name="Amann R."/>
            <person name="Mussmann M."/>
        </authorList>
    </citation>
    <scope>NUCLEOTIDE SEQUENCE</scope>
</reference>
<name>I1X4P0_9BACT</name>
<protein>
    <submittedName>
        <fullName evidence="1">Sel1 domain protein repeat-containing protein</fullName>
    </submittedName>
</protein>
<dbReference type="SMART" id="SM00671">
    <property type="entry name" value="SEL1"/>
    <property type="match status" value="3"/>
</dbReference>
<sequence length="165" mass="18359">MGSCRYRLRTFLPEIHTQRRTMSDESIDQDYASGVAAFESREFSQAMRFLYPIAESGNADAQHRVAIMCQNGLGMVRNEARAFAMMKASADQGFALAQHGLGFMYMEGDCVEKNSAEAINWFRKAADQGLAGSLTTLAQMYEDGNGVERDPEEAKRLYAEAGFDL</sequence>
<dbReference type="AlphaFoldDB" id="I1X4P0"/>
<dbReference type="InterPro" id="IPR006597">
    <property type="entry name" value="Sel1-like"/>
</dbReference>
<dbReference type="InterPro" id="IPR011990">
    <property type="entry name" value="TPR-like_helical_dom_sf"/>
</dbReference>
<dbReference type="PANTHER" id="PTHR11102:SF160">
    <property type="entry name" value="ERAD-ASSOCIATED E3 UBIQUITIN-PROTEIN LIGASE COMPONENT HRD3"/>
    <property type="match status" value="1"/>
</dbReference>
<dbReference type="InterPro" id="IPR050767">
    <property type="entry name" value="Sel1_AlgK"/>
</dbReference>